<dbReference type="InterPro" id="IPR029045">
    <property type="entry name" value="ClpP/crotonase-like_dom_sf"/>
</dbReference>
<dbReference type="EMBL" id="FNWJ01000001">
    <property type="protein sequence ID" value="SEH12052.1"/>
    <property type="molecule type" value="Genomic_DNA"/>
</dbReference>
<dbReference type="Gene3D" id="3.90.226.10">
    <property type="entry name" value="2-enoyl-CoA Hydratase, Chain A, domain 1"/>
    <property type="match status" value="2"/>
</dbReference>
<dbReference type="STRING" id="29539.SAMN02745716_0967"/>
<keyword evidence="4" id="KW-0808">Transferase</keyword>
<dbReference type="InterPro" id="IPR011763">
    <property type="entry name" value="COA_CT_C"/>
</dbReference>
<evidence type="ECO:0000256" key="1">
    <source>
        <dbReference type="SAM" id="MobiDB-lite"/>
    </source>
</evidence>
<protein>
    <submittedName>
        <fullName evidence="4">Acetyl-CoA carboxylase, carboxyltransferase component</fullName>
    </submittedName>
</protein>
<feature type="domain" description="CoA carboxyltransferase N-terminal" evidence="2">
    <location>
        <begin position="49"/>
        <end position="306"/>
    </location>
</feature>
<dbReference type="RefSeq" id="WP_093116693.1">
    <property type="nucleotide sequence ID" value="NZ_FNWJ01000001.1"/>
</dbReference>
<dbReference type="Proteomes" id="UP000222056">
    <property type="component" value="Unassembled WGS sequence"/>
</dbReference>
<gene>
    <name evidence="4" type="ORF">SAMN02745716_0967</name>
</gene>
<sequence length="562" mass="60912">MNAEEGLREEAPRSGTGGETGARQAAAAGAGGSRPARAGAGELVARPPLRSLVEDLHARRERIKLGGGPEKIAEQHAKGKLTARERLDLLFDPGTFVEIGIHGRPHFSQRAMEGKDAPADGVVCGFGRIDGRLACCAAYDFTVMAGSMGMTGELKVQRLRHMALQKRIPMIWLLDSAGARIQEAAGSLFAGSGDLFREEVIMSGVVPQIAALMGPCAAGTAYIPGLADFVPMVSGRGSMALAGPHLVRAVTGEDVTQEELGGAKVHCRVSGVGDLEVASDEECIEAIKRYLSFFPQNCDERPPRSECTDPVDRMDEELLDVLPDSPRHPYDMYDVIRRIVDHGEYFDIKPRFARTIITCLARMGGRPVGIVANQPKHLGGILENDSADKAARFINLCDAFNIPLVFLQDVPGFMVGTKVEREGIIRHGAKMLYAVSRATVPKITVIIRKAYGAGYYVMCGKAYEPDLIVAWPSAEISVMGPEGAVNIIFRKQIEASDDPDATRAQLIEGIRRTIDPYIAAGNAMIDDIIDPRETRPTIIRALEMAESKRVERPRKKHGVMPV</sequence>
<dbReference type="PROSITE" id="PS50980">
    <property type="entry name" value="COA_CT_NTER"/>
    <property type="match status" value="1"/>
</dbReference>
<evidence type="ECO:0000313" key="5">
    <source>
        <dbReference type="Proteomes" id="UP000222056"/>
    </source>
</evidence>
<organism evidence="4 5">
    <name type="scientific">Thermoleophilum album</name>
    <dbReference type="NCBI Taxonomy" id="29539"/>
    <lineage>
        <taxon>Bacteria</taxon>
        <taxon>Bacillati</taxon>
        <taxon>Actinomycetota</taxon>
        <taxon>Thermoleophilia</taxon>
        <taxon>Thermoleophilales</taxon>
        <taxon>Thermoleophilaceae</taxon>
        <taxon>Thermoleophilum</taxon>
    </lineage>
</organism>
<keyword evidence="5" id="KW-1185">Reference proteome</keyword>
<dbReference type="SUPFAM" id="SSF52096">
    <property type="entry name" value="ClpP/crotonase"/>
    <property type="match status" value="2"/>
</dbReference>
<proteinExistence type="predicted"/>
<dbReference type="InterPro" id="IPR034733">
    <property type="entry name" value="AcCoA_carboxyl_beta"/>
</dbReference>
<dbReference type="InterPro" id="IPR011762">
    <property type="entry name" value="COA_CT_N"/>
</dbReference>
<evidence type="ECO:0000259" key="3">
    <source>
        <dbReference type="PROSITE" id="PS50989"/>
    </source>
</evidence>
<dbReference type="InterPro" id="IPR051047">
    <property type="entry name" value="AccD/PCCB"/>
</dbReference>
<accession>A0A1H6FNY3</accession>
<dbReference type="PROSITE" id="PS50989">
    <property type="entry name" value="COA_CT_CTER"/>
    <property type="match status" value="1"/>
</dbReference>
<evidence type="ECO:0000313" key="4">
    <source>
        <dbReference type="EMBL" id="SEH12052.1"/>
    </source>
</evidence>
<dbReference type="GO" id="GO:0016740">
    <property type="term" value="F:transferase activity"/>
    <property type="evidence" value="ECO:0007669"/>
    <property type="project" value="UniProtKB-KW"/>
</dbReference>
<feature type="compositionally biased region" description="Low complexity" evidence="1">
    <location>
        <begin position="21"/>
        <end position="41"/>
    </location>
</feature>
<dbReference type="PANTHER" id="PTHR43842">
    <property type="entry name" value="PROPIONYL-COA CARBOXYLASE BETA CHAIN"/>
    <property type="match status" value="1"/>
</dbReference>
<feature type="compositionally biased region" description="Basic and acidic residues" evidence="1">
    <location>
        <begin position="1"/>
        <end position="12"/>
    </location>
</feature>
<name>A0A1H6FNY3_THEAL</name>
<reference evidence="5" key="1">
    <citation type="submission" date="2016-10" db="EMBL/GenBank/DDBJ databases">
        <authorList>
            <person name="Varghese N."/>
            <person name="Submissions S."/>
        </authorList>
    </citation>
    <scope>NUCLEOTIDE SEQUENCE [LARGE SCALE GENOMIC DNA]</scope>
    <source>
        <strain evidence="5">ATCC 35263</strain>
    </source>
</reference>
<dbReference type="GO" id="GO:0004658">
    <property type="term" value="F:propionyl-CoA carboxylase activity"/>
    <property type="evidence" value="ECO:0007669"/>
    <property type="project" value="TreeGrafter"/>
</dbReference>
<feature type="domain" description="CoA carboxyltransferase C-terminal" evidence="3">
    <location>
        <begin position="310"/>
        <end position="552"/>
    </location>
</feature>
<evidence type="ECO:0000259" key="2">
    <source>
        <dbReference type="PROSITE" id="PS50980"/>
    </source>
</evidence>
<dbReference type="Pfam" id="PF01039">
    <property type="entry name" value="Carboxyl_trans"/>
    <property type="match status" value="1"/>
</dbReference>
<feature type="region of interest" description="Disordered" evidence="1">
    <location>
        <begin position="1"/>
        <end position="43"/>
    </location>
</feature>
<dbReference type="PANTHER" id="PTHR43842:SF2">
    <property type="entry name" value="PROPIONYL-COA CARBOXYLASE BETA CHAIN, MITOCHONDRIAL"/>
    <property type="match status" value="1"/>
</dbReference>
<dbReference type="AlphaFoldDB" id="A0A1H6FNY3"/>